<name>A0ABW3GDQ2_9NOCA</name>
<sequence length="91" mass="9651">MIAAAQCWATELAPRHIRVNAIVPGATATDFRHFMTTETRSAFESGVLAQVPLGRTASPDEVAALAAFLMSDEAGYITGSQHVVDGGLLRH</sequence>
<dbReference type="Proteomes" id="UP001597068">
    <property type="component" value="Unassembled WGS sequence"/>
</dbReference>
<dbReference type="PANTHER" id="PTHR24321:SF8">
    <property type="entry name" value="ESTRADIOL 17-BETA-DEHYDROGENASE 8-RELATED"/>
    <property type="match status" value="1"/>
</dbReference>
<keyword evidence="4" id="KW-1185">Reference proteome</keyword>
<dbReference type="InterPro" id="IPR002347">
    <property type="entry name" value="SDR_fam"/>
</dbReference>
<dbReference type="PRINTS" id="PR00081">
    <property type="entry name" value="GDHRDH"/>
</dbReference>
<comment type="caution">
    <text evidence="3">The sequence shown here is derived from an EMBL/GenBank/DDBJ whole genome shotgun (WGS) entry which is preliminary data.</text>
</comment>
<evidence type="ECO:0000313" key="4">
    <source>
        <dbReference type="Proteomes" id="UP001597068"/>
    </source>
</evidence>
<evidence type="ECO:0000256" key="2">
    <source>
        <dbReference type="ARBA" id="ARBA00023002"/>
    </source>
</evidence>
<dbReference type="EMBL" id="JBHTIL010000006">
    <property type="protein sequence ID" value="MFD0927810.1"/>
    <property type="molecule type" value="Genomic_DNA"/>
</dbReference>
<comment type="similarity">
    <text evidence="1">Belongs to the short-chain dehydrogenases/reductases (SDR) family.</text>
</comment>
<dbReference type="Gene3D" id="3.40.50.720">
    <property type="entry name" value="NAD(P)-binding Rossmann-like Domain"/>
    <property type="match status" value="1"/>
</dbReference>
<dbReference type="RefSeq" id="WP_253648275.1">
    <property type="nucleotide sequence ID" value="NZ_BAAAMO010000001.1"/>
</dbReference>
<gene>
    <name evidence="3" type="ORF">ACFQ04_18890</name>
</gene>
<proteinExistence type="inferred from homology"/>
<dbReference type="InterPro" id="IPR036291">
    <property type="entry name" value="NAD(P)-bd_dom_sf"/>
</dbReference>
<organism evidence="3 4">
    <name type="scientific">Williamsia deligens</name>
    <dbReference type="NCBI Taxonomy" id="321325"/>
    <lineage>
        <taxon>Bacteria</taxon>
        <taxon>Bacillati</taxon>
        <taxon>Actinomycetota</taxon>
        <taxon>Actinomycetes</taxon>
        <taxon>Mycobacteriales</taxon>
        <taxon>Nocardiaceae</taxon>
        <taxon>Williamsia</taxon>
    </lineage>
</organism>
<dbReference type="SUPFAM" id="SSF51735">
    <property type="entry name" value="NAD(P)-binding Rossmann-fold domains"/>
    <property type="match status" value="1"/>
</dbReference>
<evidence type="ECO:0000313" key="3">
    <source>
        <dbReference type="EMBL" id="MFD0927810.1"/>
    </source>
</evidence>
<protein>
    <submittedName>
        <fullName evidence="3">SDR family oxidoreductase</fullName>
    </submittedName>
</protein>
<keyword evidence="2" id="KW-0560">Oxidoreductase</keyword>
<dbReference type="Pfam" id="PF13561">
    <property type="entry name" value="adh_short_C2"/>
    <property type="match status" value="1"/>
</dbReference>
<evidence type="ECO:0000256" key="1">
    <source>
        <dbReference type="ARBA" id="ARBA00006484"/>
    </source>
</evidence>
<dbReference type="PANTHER" id="PTHR24321">
    <property type="entry name" value="DEHYDROGENASES, SHORT CHAIN"/>
    <property type="match status" value="1"/>
</dbReference>
<reference evidence="4" key="1">
    <citation type="journal article" date="2019" name="Int. J. Syst. Evol. Microbiol.">
        <title>The Global Catalogue of Microorganisms (GCM) 10K type strain sequencing project: providing services to taxonomists for standard genome sequencing and annotation.</title>
        <authorList>
            <consortium name="The Broad Institute Genomics Platform"/>
            <consortium name="The Broad Institute Genome Sequencing Center for Infectious Disease"/>
            <person name="Wu L."/>
            <person name="Ma J."/>
        </authorList>
    </citation>
    <scope>NUCLEOTIDE SEQUENCE [LARGE SCALE GENOMIC DNA]</scope>
    <source>
        <strain evidence="4">CCUG 50873</strain>
    </source>
</reference>
<accession>A0ABW3GDQ2</accession>